<dbReference type="AlphaFoldDB" id="A0ABD1XQB7"/>
<accession>A0ABD1XQB7</accession>
<name>A0ABD1XQB7_9MARC</name>
<keyword evidence="3" id="KW-1185">Reference proteome</keyword>
<proteinExistence type="predicted"/>
<dbReference type="EMBL" id="JBHFFA010000007">
    <property type="protein sequence ID" value="KAL2610908.1"/>
    <property type="molecule type" value="Genomic_DNA"/>
</dbReference>
<evidence type="ECO:0000313" key="3">
    <source>
        <dbReference type="Proteomes" id="UP001605036"/>
    </source>
</evidence>
<feature type="region of interest" description="Disordered" evidence="1">
    <location>
        <begin position="173"/>
        <end position="198"/>
    </location>
</feature>
<evidence type="ECO:0000313" key="2">
    <source>
        <dbReference type="EMBL" id="KAL2610908.1"/>
    </source>
</evidence>
<organism evidence="2 3">
    <name type="scientific">Riccia fluitans</name>
    <dbReference type="NCBI Taxonomy" id="41844"/>
    <lineage>
        <taxon>Eukaryota</taxon>
        <taxon>Viridiplantae</taxon>
        <taxon>Streptophyta</taxon>
        <taxon>Embryophyta</taxon>
        <taxon>Marchantiophyta</taxon>
        <taxon>Marchantiopsida</taxon>
        <taxon>Marchantiidae</taxon>
        <taxon>Marchantiales</taxon>
        <taxon>Ricciaceae</taxon>
        <taxon>Riccia</taxon>
    </lineage>
</organism>
<evidence type="ECO:0000256" key="1">
    <source>
        <dbReference type="SAM" id="MobiDB-lite"/>
    </source>
</evidence>
<gene>
    <name evidence="2" type="ORF">R1flu_022600</name>
</gene>
<comment type="caution">
    <text evidence="2">The sequence shown here is derived from an EMBL/GenBank/DDBJ whole genome shotgun (WGS) entry which is preliminary data.</text>
</comment>
<protein>
    <submittedName>
        <fullName evidence="2">Uncharacterized protein</fullName>
    </submittedName>
</protein>
<sequence>MSFFVPIGGQSCSPQAVSGIPRTGPRRLASPSRKECALTVRSEPVVEMMGQSIDGCRRRHECSGSSQMRAGRWLPSARFLAVATERSARRAARQMTGYLQASATEGLQQSSSPTLRWNAFGEGWRAINRLNVATPLAFGESPPSTGPNSVTLLEQSSVWGGIALVPQRTLDHFGQKGQRKRASHRADPQATQEAQSGEGRVQLEFREWKCLNSVDASVYTPNVRGFAHSFVIPARKVARVVVMIKFEVGAKWLGWRLSASVGGIALGRNICYFMILFVDFASPRAGPLGVRPSNVLFMIPR</sequence>
<reference evidence="2 3" key="1">
    <citation type="submission" date="2024-09" db="EMBL/GenBank/DDBJ databases">
        <title>Chromosome-scale assembly of Riccia fluitans.</title>
        <authorList>
            <person name="Paukszto L."/>
            <person name="Sawicki J."/>
            <person name="Karawczyk K."/>
            <person name="Piernik-Szablinska J."/>
            <person name="Szczecinska M."/>
            <person name="Mazdziarz M."/>
        </authorList>
    </citation>
    <scope>NUCLEOTIDE SEQUENCE [LARGE SCALE GENOMIC DNA]</scope>
    <source>
        <strain evidence="2">Rf_01</strain>
        <tissue evidence="2">Aerial parts of the thallus</tissue>
    </source>
</reference>
<dbReference type="Proteomes" id="UP001605036">
    <property type="component" value="Unassembled WGS sequence"/>
</dbReference>